<proteinExistence type="predicted"/>
<sequence length="279" mass="32530">MTATHQPLTFPITITWPILPDDFILPDDPRENTEHPLLANALRQALTLELSKDALITTNFVLCAGINNRIIVKAPDWMYVRPVDPWPHPYPRRSYTPHTEGPIPLIVMEFLSENYGEEYSMEFQSRVGKWYFYEQVVKVPIYVIFQPETARLEVYALKSQGYEIQTPSSAGRYWIPGLELLLGIWWGTGNNRTGNWLRWWNSAGEMLPWPEEVAATDRERAETERLRAEQLAQQAETERQRAQTERQRADAERQRAEAERLRAAQLEQRLRELGVDPDR</sequence>
<keyword evidence="3" id="KW-0540">Nuclease</keyword>
<feature type="domain" description="Putative restriction endonuclease" evidence="2">
    <location>
        <begin position="72"/>
        <end position="185"/>
    </location>
</feature>
<protein>
    <submittedName>
        <fullName evidence="3">Uma2 family endonuclease</fullName>
    </submittedName>
</protein>
<evidence type="ECO:0000256" key="1">
    <source>
        <dbReference type="SAM" id="MobiDB-lite"/>
    </source>
</evidence>
<evidence type="ECO:0000259" key="2">
    <source>
        <dbReference type="Pfam" id="PF05685"/>
    </source>
</evidence>
<dbReference type="PANTHER" id="PTHR33352">
    <property type="entry name" value="SLR1095 PROTEIN"/>
    <property type="match status" value="1"/>
</dbReference>
<dbReference type="InterPro" id="IPR012296">
    <property type="entry name" value="Nuclease_put_TT1808"/>
</dbReference>
<name>A0A7C3VVJ2_9CYAN</name>
<dbReference type="EMBL" id="DSPX01000254">
    <property type="protein sequence ID" value="HGG03716.1"/>
    <property type="molecule type" value="Genomic_DNA"/>
</dbReference>
<keyword evidence="3" id="KW-0255">Endonuclease</keyword>
<evidence type="ECO:0000313" key="3">
    <source>
        <dbReference type="EMBL" id="HGG03716.1"/>
    </source>
</evidence>
<gene>
    <name evidence="3" type="ORF">ENR15_24540</name>
</gene>
<feature type="region of interest" description="Disordered" evidence="1">
    <location>
        <begin position="226"/>
        <end position="258"/>
    </location>
</feature>
<comment type="caution">
    <text evidence="3">The sequence shown here is derived from an EMBL/GenBank/DDBJ whole genome shotgun (WGS) entry which is preliminary data.</text>
</comment>
<keyword evidence="3" id="KW-0378">Hydrolase</keyword>
<accession>A0A7C3VVJ2</accession>
<dbReference type="GO" id="GO:0004519">
    <property type="term" value="F:endonuclease activity"/>
    <property type="evidence" value="ECO:0007669"/>
    <property type="project" value="UniProtKB-KW"/>
</dbReference>
<dbReference type="Pfam" id="PF05685">
    <property type="entry name" value="Uma2"/>
    <property type="match status" value="1"/>
</dbReference>
<dbReference type="PANTHER" id="PTHR33352:SF3">
    <property type="entry name" value="SLR1612 PROTEIN"/>
    <property type="match status" value="1"/>
</dbReference>
<feature type="compositionally biased region" description="Basic and acidic residues" evidence="1">
    <location>
        <begin position="236"/>
        <end position="258"/>
    </location>
</feature>
<reference evidence="3" key="1">
    <citation type="journal article" date="2020" name="mSystems">
        <title>Genome- and Community-Level Interaction Insights into Carbon Utilization and Element Cycling Functions of Hydrothermarchaeota in Hydrothermal Sediment.</title>
        <authorList>
            <person name="Zhou Z."/>
            <person name="Liu Y."/>
            <person name="Xu W."/>
            <person name="Pan J."/>
            <person name="Luo Z.H."/>
            <person name="Li M."/>
        </authorList>
    </citation>
    <scope>NUCLEOTIDE SEQUENCE [LARGE SCALE GENOMIC DNA]</scope>
    <source>
        <strain evidence="3">SpSt-374</strain>
    </source>
</reference>
<dbReference type="Gene3D" id="3.90.1570.10">
    <property type="entry name" value="tt1808, chain A"/>
    <property type="match status" value="1"/>
</dbReference>
<dbReference type="InterPro" id="IPR008538">
    <property type="entry name" value="Uma2"/>
</dbReference>
<organism evidence="3">
    <name type="scientific">Planktothricoides sp. SpSt-374</name>
    <dbReference type="NCBI Taxonomy" id="2282167"/>
    <lineage>
        <taxon>Bacteria</taxon>
        <taxon>Bacillati</taxon>
        <taxon>Cyanobacteriota</taxon>
        <taxon>Cyanophyceae</taxon>
        <taxon>Oscillatoriophycideae</taxon>
        <taxon>Oscillatoriales</taxon>
        <taxon>Oscillatoriaceae</taxon>
        <taxon>Planktothricoides</taxon>
    </lineage>
</organism>
<dbReference type="AlphaFoldDB" id="A0A7C3VVJ2"/>